<dbReference type="RefSeq" id="WP_110379045.1">
    <property type="nucleotide sequence ID" value="NZ_CP029288.2"/>
</dbReference>
<evidence type="ECO:0000313" key="1">
    <source>
        <dbReference type="EMBL" id="AWR96155.1"/>
    </source>
</evidence>
<evidence type="ECO:0000313" key="2">
    <source>
        <dbReference type="Proteomes" id="UP000248410"/>
    </source>
</evidence>
<reference evidence="1 2" key="1">
    <citation type="submission" date="2018-05" db="EMBL/GenBank/DDBJ databases">
        <title>Complete Genome Sequences of Extremely Thermoacidophilic, Metal-Mobilizing Type-Strain Members of the Archaeal Family Sulfolobaceae: Acidianus brierleyi DSM-1651T, Acidianus sulfidivorans DSM-18786T, Metallosphaera hakonensis DSM-7519T, and Metallosphaera prunae DSM-10039T.</title>
        <authorList>
            <person name="Counts J.A."/>
            <person name="Kelly R.M."/>
        </authorList>
    </citation>
    <scope>NUCLEOTIDE SEQUENCE [LARGE SCALE GENOMIC DNA]</scope>
    <source>
        <strain evidence="1 2">JP7</strain>
    </source>
</reference>
<dbReference type="Proteomes" id="UP000248410">
    <property type="component" value="Chromosome"/>
</dbReference>
<proteinExistence type="predicted"/>
<sequence length="465" mass="53832">MSDSENGRLFENHLMSYINNNPILKESYQTLLNFISSSLVKNNAVQINSTNIIRLKPKHAIFNSHYVLFKLGKILKHTKGTRLKLITGETKDKIISPIANYTPLYSLSLDRILSSIYWGRNNELLKGKFKDVEVVKVKNPLNVEISPLGLTWLKSVEPTELFPYDIALNYVINSLLPPISPLEDLKNIWWEQTYISYTEGYINSNFSISIINKTIAYIKGDEIKILDKDLNWVPLKGCKKHNINSKNAVNAVILVRNIKLGNKEVMRKDECSIYPINIINIANIEQDAVWYTLLSIVVSQLYLSSPNSNIVIRKEEVVNRIENFLSNSKDEGTRRIEDKLGSKYEEEYINILLRKMPTYLIKDDEIYYIHPIFYEMLISLQDSLKSKKISVEKIAEFYQKEFPKYIGKKGMQAVMRIDDAFKNYFSIEIPNINTFLYKLFSVFDEAKNVISFSKLLKRGYLPSTT</sequence>
<keyword evidence="2" id="KW-1185">Reference proteome</keyword>
<accession>A0A2U9IJJ9</accession>
<protein>
    <submittedName>
        <fullName evidence="1">Uncharacterized protein</fullName>
    </submittedName>
</protein>
<gene>
    <name evidence="1" type="ORF">DFR86_00405</name>
</gene>
<dbReference type="KEGG" id="asul:DFR86_00405"/>
<organism evidence="1 2">
    <name type="scientific">Acidianus sulfidivorans JP7</name>
    <dbReference type="NCBI Taxonomy" id="619593"/>
    <lineage>
        <taxon>Archaea</taxon>
        <taxon>Thermoproteota</taxon>
        <taxon>Thermoprotei</taxon>
        <taxon>Sulfolobales</taxon>
        <taxon>Sulfolobaceae</taxon>
        <taxon>Acidianus</taxon>
    </lineage>
</organism>
<dbReference type="EMBL" id="CP029288">
    <property type="protein sequence ID" value="AWR96155.1"/>
    <property type="molecule type" value="Genomic_DNA"/>
</dbReference>
<dbReference type="AlphaFoldDB" id="A0A2U9IJJ9"/>
<name>A0A2U9IJJ9_9CREN</name>
<dbReference type="GeneID" id="36836384"/>